<dbReference type="AlphaFoldDB" id="A0A8J8YM49"/>
<name>A0A8J8YM49_ORYSJ</name>
<dbReference type="EMBL" id="CM000146">
    <property type="protein sequence ID" value="EEE69824.1"/>
    <property type="molecule type" value="Genomic_DNA"/>
</dbReference>
<accession>A0A8J8YM49</accession>
<evidence type="ECO:0000313" key="2">
    <source>
        <dbReference type="EMBL" id="EEE69824.1"/>
    </source>
</evidence>
<reference evidence="2" key="1">
    <citation type="journal article" date="2005" name="PLoS Biol.">
        <title>The genomes of Oryza sativa: a history of duplications.</title>
        <authorList>
            <person name="Yu J."/>
            <person name="Wang J."/>
            <person name="Lin W."/>
            <person name="Li S."/>
            <person name="Li H."/>
            <person name="Zhou J."/>
            <person name="Ni P."/>
            <person name="Dong W."/>
            <person name="Hu S."/>
            <person name="Zeng C."/>
            <person name="Zhang J."/>
            <person name="Zhang Y."/>
            <person name="Li R."/>
            <person name="Xu Z."/>
            <person name="Li S."/>
            <person name="Li X."/>
            <person name="Zheng H."/>
            <person name="Cong L."/>
            <person name="Lin L."/>
            <person name="Yin J."/>
            <person name="Geng J."/>
            <person name="Li G."/>
            <person name="Shi J."/>
            <person name="Liu J."/>
            <person name="Lv H."/>
            <person name="Li J."/>
            <person name="Wang J."/>
            <person name="Deng Y."/>
            <person name="Ran L."/>
            <person name="Shi X."/>
            <person name="Wang X."/>
            <person name="Wu Q."/>
            <person name="Li C."/>
            <person name="Ren X."/>
            <person name="Wang J."/>
            <person name="Wang X."/>
            <person name="Li D."/>
            <person name="Liu D."/>
            <person name="Zhang X."/>
            <person name="Ji Z."/>
            <person name="Zhao W."/>
            <person name="Sun Y."/>
            <person name="Zhang Z."/>
            <person name="Bao J."/>
            <person name="Han Y."/>
            <person name="Dong L."/>
            <person name="Ji J."/>
            <person name="Chen P."/>
            <person name="Wu S."/>
            <person name="Liu J."/>
            <person name="Xiao Y."/>
            <person name="Bu D."/>
            <person name="Tan J."/>
            <person name="Yang L."/>
            <person name="Ye C."/>
            <person name="Zhang J."/>
            <person name="Xu J."/>
            <person name="Zhou Y."/>
            <person name="Yu Y."/>
            <person name="Zhang B."/>
            <person name="Zhuang S."/>
            <person name="Wei H."/>
            <person name="Liu B."/>
            <person name="Lei M."/>
            <person name="Yu H."/>
            <person name="Li Y."/>
            <person name="Xu H."/>
            <person name="Wei S."/>
            <person name="He X."/>
            <person name="Fang L."/>
            <person name="Zhang Z."/>
            <person name="Zhang Y."/>
            <person name="Huang X."/>
            <person name="Su Z."/>
            <person name="Tong W."/>
            <person name="Li J."/>
            <person name="Tong Z."/>
            <person name="Li S."/>
            <person name="Ye J."/>
            <person name="Wang L."/>
            <person name="Fang L."/>
            <person name="Lei T."/>
            <person name="Chen C."/>
            <person name="Chen H."/>
            <person name="Xu Z."/>
            <person name="Li H."/>
            <person name="Huang H."/>
            <person name="Zhang F."/>
            <person name="Xu H."/>
            <person name="Li N."/>
            <person name="Zhao C."/>
            <person name="Li S."/>
            <person name="Dong L."/>
            <person name="Huang Y."/>
            <person name="Li L."/>
            <person name="Xi Y."/>
            <person name="Qi Q."/>
            <person name="Li W."/>
            <person name="Zhang B."/>
            <person name="Hu W."/>
            <person name="Zhang Y."/>
            <person name="Tian X."/>
            <person name="Jiao Y."/>
            <person name="Liang X."/>
            <person name="Jin J."/>
            <person name="Gao L."/>
            <person name="Zheng W."/>
            <person name="Hao B."/>
            <person name="Liu S."/>
            <person name="Wang W."/>
            <person name="Yuan L."/>
            <person name="Cao M."/>
            <person name="McDermott J."/>
            <person name="Samudrala R."/>
            <person name="Wang J."/>
            <person name="Wong G.K."/>
            <person name="Yang H."/>
        </authorList>
    </citation>
    <scope>NUCLEOTIDE SEQUENCE [LARGE SCALE GENOMIC DNA]</scope>
</reference>
<dbReference type="Proteomes" id="UP000007752">
    <property type="component" value="Chromosome 9"/>
</dbReference>
<feature type="domain" description="Neprosin activation peptide" evidence="1">
    <location>
        <begin position="10"/>
        <end position="61"/>
    </location>
</feature>
<reference evidence="2" key="2">
    <citation type="submission" date="2008-12" db="EMBL/GenBank/DDBJ databases">
        <title>Improved gene annotation of the rice (Oryza sativa) genomes.</title>
        <authorList>
            <person name="Wang J."/>
            <person name="Li R."/>
            <person name="Fan W."/>
            <person name="Huang Q."/>
            <person name="Zhang J."/>
            <person name="Zhou Y."/>
            <person name="Hu Y."/>
            <person name="Zi S."/>
            <person name="Li J."/>
            <person name="Ni P."/>
            <person name="Zheng H."/>
            <person name="Zhang Y."/>
            <person name="Zhao M."/>
            <person name="Hao Q."/>
            <person name="McDermott J."/>
            <person name="Samudrala R."/>
            <person name="Kristiansen K."/>
            <person name="Wong G.K.-S."/>
        </authorList>
    </citation>
    <scope>NUCLEOTIDE SEQUENCE</scope>
</reference>
<dbReference type="Gramene" id="Os09t0448150-00">
    <property type="protein sequence ID" value="Os09t0448150-00"/>
    <property type="gene ID" value="Os09g0448150"/>
</dbReference>
<dbReference type="Pfam" id="PF14365">
    <property type="entry name" value="Neprosin_AP"/>
    <property type="match status" value="1"/>
</dbReference>
<sequence length="85" mass="9407">MDGQRRVVHSCPERTVPVRRTTRRDVLRSSSAIRFGMKQPCAAGIVRRDSTSDGHEHAMGYVMGDQFYGVKASLNVWSARVATAA</sequence>
<dbReference type="HOGENOM" id="CLU_2516713_0_0_1"/>
<dbReference type="InterPro" id="IPR025521">
    <property type="entry name" value="Neprosin_propep"/>
</dbReference>
<gene>
    <name evidence="2" type="ORF">OsJ_29573</name>
</gene>
<evidence type="ECO:0000259" key="1">
    <source>
        <dbReference type="Pfam" id="PF14365"/>
    </source>
</evidence>
<protein>
    <recommendedName>
        <fullName evidence="1">Neprosin activation peptide domain-containing protein</fullName>
    </recommendedName>
</protein>
<organism evidence="2">
    <name type="scientific">Oryza sativa subsp. japonica</name>
    <name type="common">Rice</name>
    <dbReference type="NCBI Taxonomy" id="39947"/>
    <lineage>
        <taxon>Eukaryota</taxon>
        <taxon>Viridiplantae</taxon>
        <taxon>Streptophyta</taxon>
        <taxon>Embryophyta</taxon>
        <taxon>Tracheophyta</taxon>
        <taxon>Spermatophyta</taxon>
        <taxon>Magnoliopsida</taxon>
        <taxon>Liliopsida</taxon>
        <taxon>Poales</taxon>
        <taxon>Poaceae</taxon>
        <taxon>BOP clade</taxon>
        <taxon>Oryzoideae</taxon>
        <taxon>Oryzeae</taxon>
        <taxon>Oryzinae</taxon>
        <taxon>Oryza</taxon>
        <taxon>Oryza sativa</taxon>
    </lineage>
</organism>
<proteinExistence type="predicted"/>